<feature type="region of interest" description="Disordered" evidence="1">
    <location>
        <begin position="35"/>
        <end position="126"/>
    </location>
</feature>
<feature type="region of interest" description="Disordered" evidence="1">
    <location>
        <begin position="274"/>
        <end position="337"/>
    </location>
</feature>
<keyword evidence="3" id="KW-1185">Reference proteome</keyword>
<evidence type="ECO:0000313" key="3">
    <source>
        <dbReference type="Proteomes" id="UP000693946"/>
    </source>
</evidence>
<feature type="compositionally biased region" description="Basic and acidic residues" evidence="1">
    <location>
        <begin position="745"/>
        <end position="755"/>
    </location>
</feature>
<organism evidence="2 3">
    <name type="scientific">Solea senegalensis</name>
    <name type="common">Senegalese sole</name>
    <dbReference type="NCBI Taxonomy" id="28829"/>
    <lineage>
        <taxon>Eukaryota</taxon>
        <taxon>Metazoa</taxon>
        <taxon>Chordata</taxon>
        <taxon>Craniata</taxon>
        <taxon>Vertebrata</taxon>
        <taxon>Euteleostomi</taxon>
        <taxon>Actinopterygii</taxon>
        <taxon>Neopterygii</taxon>
        <taxon>Teleostei</taxon>
        <taxon>Neoteleostei</taxon>
        <taxon>Acanthomorphata</taxon>
        <taxon>Carangaria</taxon>
        <taxon>Pleuronectiformes</taxon>
        <taxon>Pleuronectoidei</taxon>
        <taxon>Soleidae</taxon>
        <taxon>Solea</taxon>
    </lineage>
</organism>
<dbReference type="PANTHER" id="PTHR33480:SF5">
    <property type="entry name" value="SI:DKEY-51D8.9"/>
    <property type="match status" value="1"/>
</dbReference>
<sequence length="904" mass="103028">MVLNIVFYLHLPFINMFPQPSVTVETAAMTQDKADAAAADNMELQVSEQNSTPEEELKKPEEELIKPEEEVKKPVEAVKKPVARCPRQGRRGKKGKKQTPAVKKWGAGDKRRGQKDKRRGCEESKEGVTVKRMWSGGKRQYCVFCRRPQVKIARHLLRKHKDEPEVVAASTLPTGSKQRHLLLEHLRCRGNYLHNIEVIRQGSGEIIPCRQPSEEVDARNYLPCPLCLGFFLRSDLWKHQACCRKKLASDSISIIEKPFEDISDATSEITGKSACDVADDGTSTSMADSSCDPPRDTVTGNPTGTFETGSKRAMTEEVGEDQNETSDFSAERPRKRSRVQAAASRLLPISGGASESCSEVLHRMNHDHISHEVKSDWLICKYGNKLMENQDGGQKRYDYVSQKLRDLGRFLLAAKSLDSSIQTLLDVLAPGNLSLALSAARKASGYRWIRPPLAVKTTLKTVCEIAIGESLQDGDWEAAAQTTDFYHMLGRDWDNLGLMEPDLDPDSVPPEGRAKLKKRFTQSWNKKAGQRVKPRPQVLSKSNSRPVTSMMPPESTLQAPVSVPMAPRKVHRRPWSTAEKEAVWRQLGVHVLVQTVPGKEVCQRCLDMEPVLRGRHWKDIKNQVHNQIQSQKKQQFHAQMDLQENQGQQNQGQQNHAQQHQEQQHQEQQHQEQQNQAQHNQIQQNQGQRDQIPNQKKQHQHYQAQMDQQGKDHIQNQKKQQYHVQMDQHSQDHTQNQKKQQYHIQMDHQEQDHNQNQKKQQYHVQMEQQDHLQALKKQPCHIRLDHQDHVPVLKKQLYQMDQQTQALQATMERDTSLLTGPYGPDGPHRGPGLSLVERDPIICPYPLQQRAPGPHMEQLLPRTEWTDESLVQNYPVSRPLARNLLQDAPPGGLPPNPHPGHGHF</sequence>
<feature type="region of interest" description="Disordered" evidence="1">
    <location>
        <begin position="883"/>
        <end position="904"/>
    </location>
</feature>
<feature type="compositionally biased region" description="Polar residues" evidence="1">
    <location>
        <begin position="298"/>
        <end position="308"/>
    </location>
</feature>
<name>A0AAV6QWC4_SOLSE</name>
<feature type="region of interest" description="Disordered" evidence="1">
    <location>
        <begin position="643"/>
        <end position="763"/>
    </location>
</feature>
<evidence type="ECO:0000256" key="1">
    <source>
        <dbReference type="SAM" id="MobiDB-lite"/>
    </source>
</evidence>
<evidence type="ECO:0000313" key="2">
    <source>
        <dbReference type="EMBL" id="KAG7496618.1"/>
    </source>
</evidence>
<feature type="compositionally biased region" description="Basic and acidic residues" evidence="1">
    <location>
        <begin position="55"/>
        <end position="79"/>
    </location>
</feature>
<proteinExistence type="predicted"/>
<comment type="caution">
    <text evidence="2">The sequence shown here is derived from an EMBL/GenBank/DDBJ whole genome shotgun (WGS) entry which is preliminary data.</text>
</comment>
<accession>A0AAV6QWC4</accession>
<feature type="compositionally biased region" description="Low complexity" evidence="1">
    <location>
        <begin position="671"/>
        <end position="688"/>
    </location>
</feature>
<dbReference type="AlphaFoldDB" id="A0AAV6QWC4"/>
<dbReference type="PANTHER" id="PTHR33480">
    <property type="entry name" value="SET DOMAIN-CONTAINING PROTEIN-RELATED"/>
    <property type="match status" value="1"/>
</dbReference>
<reference evidence="2 3" key="1">
    <citation type="journal article" date="2021" name="Sci. Rep.">
        <title>Chromosome anchoring in Senegalese sole (Solea senegalensis) reveals sex-associated markers and genome rearrangements in flatfish.</title>
        <authorList>
            <person name="Guerrero-Cozar I."/>
            <person name="Gomez-Garrido J."/>
            <person name="Berbel C."/>
            <person name="Martinez-Blanch J.F."/>
            <person name="Alioto T."/>
            <person name="Claros M.G."/>
            <person name="Gagnaire P.A."/>
            <person name="Manchado M."/>
        </authorList>
    </citation>
    <scope>NUCLEOTIDE SEQUENCE [LARGE SCALE GENOMIC DNA]</scope>
    <source>
        <strain evidence="2">Sse05_10M</strain>
    </source>
</reference>
<feature type="compositionally biased region" description="Polar residues" evidence="1">
    <location>
        <begin position="733"/>
        <end position="743"/>
    </location>
</feature>
<feature type="compositionally biased region" description="Basic residues" evidence="1">
    <location>
        <begin position="87"/>
        <end position="97"/>
    </location>
</feature>
<dbReference type="EMBL" id="JAGKHQ010000015">
    <property type="protein sequence ID" value="KAG7496618.1"/>
    <property type="molecule type" value="Genomic_DNA"/>
</dbReference>
<protein>
    <submittedName>
        <fullName evidence="2">Uncharacterized protein</fullName>
    </submittedName>
</protein>
<gene>
    <name evidence="2" type="ORF">JOB18_022030</name>
</gene>
<dbReference type="Proteomes" id="UP000693946">
    <property type="component" value="Linkage Group LG3"/>
</dbReference>
<feature type="region of interest" description="Disordered" evidence="1">
    <location>
        <begin position="524"/>
        <end position="565"/>
    </location>
</feature>
<feature type="compositionally biased region" description="Low complexity" evidence="1">
    <location>
        <begin position="643"/>
        <end position="661"/>
    </location>
</feature>